<dbReference type="EMBL" id="CAJOBR010005113">
    <property type="protein sequence ID" value="CAF4807152.1"/>
    <property type="molecule type" value="Genomic_DNA"/>
</dbReference>
<feature type="region of interest" description="Disordered" evidence="1">
    <location>
        <begin position="1"/>
        <end position="35"/>
    </location>
</feature>
<feature type="compositionally biased region" description="Polar residues" evidence="1">
    <location>
        <begin position="21"/>
        <end position="35"/>
    </location>
</feature>
<dbReference type="AlphaFoldDB" id="A0A821PR18"/>
<accession>A0A821PR18</accession>
<evidence type="ECO:0000256" key="1">
    <source>
        <dbReference type="SAM" id="MobiDB-lite"/>
    </source>
</evidence>
<evidence type="ECO:0000313" key="2">
    <source>
        <dbReference type="EMBL" id="CAF4807152.1"/>
    </source>
</evidence>
<name>A0A821PR18_9BILA</name>
<gene>
    <name evidence="2" type="ORF">QYT958_LOCUS24233</name>
</gene>
<dbReference type="Proteomes" id="UP000663848">
    <property type="component" value="Unassembled WGS sequence"/>
</dbReference>
<protein>
    <submittedName>
        <fullName evidence="2">Uncharacterized protein</fullName>
    </submittedName>
</protein>
<organism evidence="2 3">
    <name type="scientific">Rotaria socialis</name>
    <dbReference type="NCBI Taxonomy" id="392032"/>
    <lineage>
        <taxon>Eukaryota</taxon>
        <taxon>Metazoa</taxon>
        <taxon>Spiralia</taxon>
        <taxon>Gnathifera</taxon>
        <taxon>Rotifera</taxon>
        <taxon>Eurotatoria</taxon>
        <taxon>Bdelloidea</taxon>
        <taxon>Philodinida</taxon>
        <taxon>Philodinidae</taxon>
        <taxon>Rotaria</taxon>
    </lineage>
</organism>
<proteinExistence type="predicted"/>
<reference evidence="2" key="1">
    <citation type="submission" date="2021-02" db="EMBL/GenBank/DDBJ databases">
        <authorList>
            <person name="Nowell W R."/>
        </authorList>
    </citation>
    <scope>NUCLEOTIDE SEQUENCE</scope>
</reference>
<comment type="caution">
    <text evidence="2">The sequence shown here is derived from an EMBL/GenBank/DDBJ whole genome shotgun (WGS) entry which is preliminary data.</text>
</comment>
<evidence type="ECO:0000313" key="3">
    <source>
        <dbReference type="Proteomes" id="UP000663848"/>
    </source>
</evidence>
<feature type="compositionally biased region" description="Basic residues" evidence="1">
    <location>
        <begin position="1"/>
        <end position="15"/>
    </location>
</feature>
<sequence>MSTLHKRFTRKYPHGSKKENQPNSSEPQHQQQRPIFLDSSDQSRALYFLGLTYHLKAKELLDATGGVLDDNVRTLLDKAVVYYE</sequence>